<proteinExistence type="predicted"/>
<reference evidence="2" key="1">
    <citation type="submission" date="2019-12" db="EMBL/GenBank/DDBJ databases">
        <title>Genome sequencing and annotation of Brassica cretica.</title>
        <authorList>
            <person name="Studholme D.J."/>
            <person name="Sarris P.F."/>
        </authorList>
    </citation>
    <scope>NUCLEOTIDE SEQUENCE</scope>
    <source>
        <strain evidence="2">PFS-102/07</strain>
        <tissue evidence="2">Leaf</tissue>
    </source>
</reference>
<protein>
    <submittedName>
        <fullName evidence="2">Uncharacterized protein</fullName>
    </submittedName>
</protein>
<dbReference type="AlphaFoldDB" id="A0A8S9FNB5"/>
<comment type="caution">
    <text evidence="2">The sequence shown here is derived from an EMBL/GenBank/DDBJ whole genome shotgun (WGS) entry which is preliminary data.</text>
</comment>
<gene>
    <name evidence="2" type="ORF">F2Q70_00029584</name>
</gene>
<feature type="region of interest" description="Disordered" evidence="1">
    <location>
        <begin position="1"/>
        <end position="20"/>
    </location>
</feature>
<feature type="region of interest" description="Disordered" evidence="1">
    <location>
        <begin position="39"/>
        <end position="59"/>
    </location>
</feature>
<evidence type="ECO:0000313" key="2">
    <source>
        <dbReference type="EMBL" id="KAF2533498.1"/>
    </source>
</evidence>
<dbReference type="EMBL" id="QGKY02002305">
    <property type="protein sequence ID" value="KAF2533498.1"/>
    <property type="molecule type" value="Genomic_DNA"/>
</dbReference>
<name>A0A8S9FNB5_BRACR</name>
<organism evidence="2">
    <name type="scientific">Brassica cretica</name>
    <name type="common">Mustard</name>
    <dbReference type="NCBI Taxonomy" id="69181"/>
    <lineage>
        <taxon>Eukaryota</taxon>
        <taxon>Viridiplantae</taxon>
        <taxon>Streptophyta</taxon>
        <taxon>Embryophyta</taxon>
        <taxon>Tracheophyta</taxon>
        <taxon>Spermatophyta</taxon>
        <taxon>Magnoliopsida</taxon>
        <taxon>eudicotyledons</taxon>
        <taxon>Gunneridae</taxon>
        <taxon>Pentapetalae</taxon>
        <taxon>rosids</taxon>
        <taxon>malvids</taxon>
        <taxon>Brassicales</taxon>
        <taxon>Brassicaceae</taxon>
        <taxon>Brassiceae</taxon>
        <taxon>Brassica</taxon>
    </lineage>
</organism>
<sequence length="142" mass="15618">MNRKEIGEATGKTVTSSGNWKGNRLDSAFSISRLKLCGEESSKQNAHSRSLPRGGKRPILRSDVAAGGCQRTPFEDQAKRSSIERVNQEIELPVRVRLHDRSSSDIRRPGLVQLGGWPSWSHVRSSSSIRQAGLVQLGGWPS</sequence>
<accession>A0A8S9FNB5</accession>
<evidence type="ECO:0000256" key="1">
    <source>
        <dbReference type="SAM" id="MobiDB-lite"/>
    </source>
</evidence>